<dbReference type="PANTHER" id="PTHR18829">
    <property type="entry name" value="PROTEIN YAE1 HOMOLOG"/>
    <property type="match status" value="1"/>
</dbReference>
<evidence type="ECO:0000256" key="3">
    <source>
        <dbReference type="ARBA" id="ARBA00022490"/>
    </source>
</evidence>
<evidence type="ECO:0000256" key="2">
    <source>
        <dbReference type="ARBA" id="ARBA00004496"/>
    </source>
</evidence>
<dbReference type="PANTHER" id="PTHR18829:SF0">
    <property type="entry name" value="PROTEIN YAE1 HOMOLOG"/>
    <property type="match status" value="1"/>
</dbReference>
<feature type="domain" description="Essential protein Yae1 N-terminal" evidence="5">
    <location>
        <begin position="48"/>
        <end position="85"/>
    </location>
</feature>
<accession>A9NQY0</accession>
<evidence type="ECO:0000259" key="5">
    <source>
        <dbReference type="Pfam" id="PF09811"/>
    </source>
</evidence>
<dbReference type="InterPro" id="IPR038881">
    <property type="entry name" value="Yae1-like"/>
</dbReference>
<comment type="subcellular location">
    <subcellularLocation>
        <location evidence="2">Cytoplasm</location>
    </subcellularLocation>
    <subcellularLocation>
        <location evidence="1">Nucleus</location>
    </subcellularLocation>
</comment>
<name>A9NQY0_PICSI</name>
<organism evidence="6">
    <name type="scientific">Picea sitchensis</name>
    <name type="common">Sitka spruce</name>
    <name type="synonym">Pinus sitchensis</name>
    <dbReference type="NCBI Taxonomy" id="3332"/>
    <lineage>
        <taxon>Eukaryota</taxon>
        <taxon>Viridiplantae</taxon>
        <taxon>Streptophyta</taxon>
        <taxon>Embryophyta</taxon>
        <taxon>Tracheophyta</taxon>
        <taxon>Spermatophyta</taxon>
        <taxon>Pinopsida</taxon>
        <taxon>Pinidae</taxon>
        <taxon>Conifers I</taxon>
        <taxon>Pinales</taxon>
        <taxon>Pinaceae</taxon>
        <taxon>Picea</taxon>
    </lineage>
</organism>
<evidence type="ECO:0000313" key="6">
    <source>
        <dbReference type="EMBL" id="ABK23041.1"/>
    </source>
</evidence>
<dbReference type="Pfam" id="PF09811">
    <property type="entry name" value="Yae1_N"/>
    <property type="match status" value="1"/>
</dbReference>
<dbReference type="OMA" id="EWQARYK"/>
<reference evidence="6" key="1">
    <citation type="journal article" date="2008" name="BMC Genomics">
        <title>A conifer genomics resource of 200,000 spruce (Picea spp.) ESTs and 6,464 high-quality, sequence-finished full-length cDNAs for Sitka spruce (Picea sitchensis).</title>
        <authorList>
            <person name="Ralph S.G."/>
            <person name="Chun H.J."/>
            <person name="Kolosova N."/>
            <person name="Cooper D."/>
            <person name="Oddy C."/>
            <person name="Ritland C.E."/>
            <person name="Kirkpatrick R."/>
            <person name="Moore R."/>
            <person name="Barber S."/>
            <person name="Holt R.A."/>
            <person name="Jones S.J."/>
            <person name="Marra M.A."/>
            <person name="Douglas C.J."/>
            <person name="Ritland K."/>
            <person name="Bohlmann J."/>
        </authorList>
    </citation>
    <scope>NUCLEOTIDE SEQUENCE</scope>
    <source>
        <tissue evidence="6">Bark</tissue>
    </source>
</reference>
<dbReference type="InterPro" id="IPR019191">
    <property type="entry name" value="Essential_protein_Yae1_N"/>
</dbReference>
<dbReference type="AlphaFoldDB" id="A9NQY0"/>
<dbReference type="GO" id="GO:0005634">
    <property type="term" value="C:nucleus"/>
    <property type="evidence" value="ECO:0007669"/>
    <property type="project" value="UniProtKB-SubCell"/>
</dbReference>
<dbReference type="GO" id="GO:0005737">
    <property type="term" value="C:cytoplasm"/>
    <property type="evidence" value="ECO:0007669"/>
    <property type="project" value="UniProtKB-SubCell"/>
</dbReference>
<protein>
    <recommendedName>
        <fullName evidence="5">Essential protein Yae1 N-terminal domain-containing protein</fullName>
    </recommendedName>
</protein>
<keyword evidence="3" id="KW-0963">Cytoplasm</keyword>
<dbReference type="EMBL" id="EF083706">
    <property type="protein sequence ID" value="ABK23041.1"/>
    <property type="molecule type" value="mRNA"/>
</dbReference>
<evidence type="ECO:0000256" key="1">
    <source>
        <dbReference type="ARBA" id="ARBA00004123"/>
    </source>
</evidence>
<keyword evidence="4" id="KW-0539">Nucleus</keyword>
<sequence>MDSKCQSSIEDDDNFWDDEAHQDNLNTNSVLDLDREWQARYKQFHTVGYREGLLAGKETSAQLGFNNGFKESVLVGYNFGKVRGITSLFAILPEHVKGKLVETSEGRTKLEALHGKVSSMSGKDALKLFHEDVLKGGVEAKTSKSKDNSQVDLEGNLQTLKIKEHIGSSSNMSITGELADLHKQLVSMLENTSLKAAC</sequence>
<evidence type="ECO:0000256" key="4">
    <source>
        <dbReference type="ARBA" id="ARBA00023242"/>
    </source>
</evidence>
<proteinExistence type="evidence at transcript level"/>